<feature type="binding site" evidence="9">
    <location>
        <position position="206"/>
    </location>
    <ligand>
        <name>Mg(2+)</name>
        <dbReference type="ChEBI" id="CHEBI:18420"/>
    </ligand>
</feature>
<evidence type="ECO:0000256" key="5">
    <source>
        <dbReference type="ARBA" id="ARBA00022842"/>
    </source>
</evidence>
<dbReference type="GO" id="GO:0005834">
    <property type="term" value="C:heterotrimeric G-protein complex"/>
    <property type="evidence" value="ECO:0007669"/>
    <property type="project" value="UniProtKB-UniRule"/>
</dbReference>
<dbReference type="Gene3D" id="3.40.50.300">
    <property type="entry name" value="P-loop containing nucleotide triphosphate hydrolases"/>
    <property type="match status" value="1"/>
</dbReference>
<evidence type="ECO:0000256" key="8">
    <source>
        <dbReference type="PIRSR" id="PIRSR601019-1"/>
    </source>
</evidence>
<keyword evidence="7 10" id="KW-0807">Transducer</keyword>
<dbReference type="Pfam" id="PF00503">
    <property type="entry name" value="G-alpha"/>
    <property type="match status" value="1"/>
</dbReference>
<accession>A0A1W0WSN3</accession>
<dbReference type="EMBL" id="MTYJ01000052">
    <property type="protein sequence ID" value="OQV18212.1"/>
    <property type="molecule type" value="Genomic_DNA"/>
</dbReference>
<dbReference type="CDD" id="cd00066">
    <property type="entry name" value="G-alpha"/>
    <property type="match status" value="1"/>
</dbReference>
<evidence type="ECO:0000256" key="6">
    <source>
        <dbReference type="ARBA" id="ARBA00023134"/>
    </source>
</evidence>
<evidence type="ECO:0000256" key="4">
    <source>
        <dbReference type="ARBA" id="ARBA00022741"/>
    </source>
</evidence>
<evidence type="ECO:0000256" key="2">
    <source>
        <dbReference type="ARBA" id="ARBA00011356"/>
    </source>
</evidence>
<name>A0A1W0WSN3_HYPEX</name>
<comment type="subcellular location">
    <subcellularLocation>
        <location evidence="10">Cell membrane</location>
    </subcellularLocation>
</comment>
<dbReference type="InterPro" id="IPR027417">
    <property type="entry name" value="P-loop_NTPase"/>
</dbReference>
<keyword evidence="6 8" id="KW-0342">GTP-binding</keyword>
<dbReference type="PRINTS" id="PR00443">
    <property type="entry name" value="GPROTEINAS"/>
</dbReference>
<dbReference type="PROSITE" id="PS51882">
    <property type="entry name" value="G_ALPHA"/>
    <property type="match status" value="1"/>
</dbReference>
<feature type="binding site" evidence="8">
    <location>
        <position position="368"/>
    </location>
    <ligand>
        <name>GTP</name>
        <dbReference type="ChEBI" id="CHEBI:37565"/>
    </ligand>
</feature>
<feature type="binding site" evidence="8">
    <location>
        <begin position="295"/>
        <end position="298"/>
    </location>
    <ligand>
        <name>GTP</name>
        <dbReference type="ChEBI" id="CHEBI:37565"/>
    </ligand>
</feature>
<sequence>MAKSGKNWKEMCKKVFNKDQELEREQNDFQKTYRLLVLGTKESGKTTMMKQMRILYGAGYTERDRKYFIQDIRLNLKESIQKLVEALKTLEPQIELERSRNQSHVAVVMRSPVPHTNGSFTVEPPRESPSHSAEVHHVVDKDAFPEEFWDSTEILWIDAGIQTAYRRRAEFQLPDNSKYFLDRTSEIRRPDYVPSEQDVLRVRIQSSKSMETIFTVDNVRYNMFDVAGQRDQRGKWLQCFNNITAIFFVVPASGYNLVLQDSEEGTNRLAESFHVFNMLWNSKWLTRKSVILFLNKMDQLREKISSGQAGLELFFPEFQAYTTPSYASSGSTDDPEFIRAKYFIRNEIMKITTASNTQHVCYPHFTSAIDTENSEGLRWVPRDHSEIKIQQATLCDA</sequence>
<dbReference type="InterPro" id="IPR001019">
    <property type="entry name" value="Gprotein_alpha_su"/>
</dbReference>
<evidence type="ECO:0000313" key="12">
    <source>
        <dbReference type="Proteomes" id="UP000192578"/>
    </source>
</evidence>
<keyword evidence="5 9" id="KW-0460">Magnesium</keyword>
<dbReference type="Gene3D" id="1.10.400.10">
    <property type="entry name" value="GI Alpha 1, domain 2-like"/>
    <property type="match status" value="1"/>
</dbReference>
<dbReference type="SMART" id="SM00275">
    <property type="entry name" value="G_alpha"/>
    <property type="match status" value="1"/>
</dbReference>
<evidence type="ECO:0000256" key="3">
    <source>
        <dbReference type="ARBA" id="ARBA00022723"/>
    </source>
</evidence>
<comment type="similarity">
    <text evidence="1 10">Belongs to the G-alpha family. G(s) subfamily.</text>
</comment>
<comment type="subunit">
    <text evidence="2 10">G proteins are composed of 3 units; alpha, beta and gamma. The alpha chain contains the guanine nucleotide binding site.</text>
</comment>
<evidence type="ECO:0000256" key="7">
    <source>
        <dbReference type="ARBA" id="ARBA00023224"/>
    </source>
</evidence>
<comment type="function">
    <text evidence="10">Guanine nucleotide-binding proteins (G proteins) function as transducers in numerous signaling pathways controlled by G protein-coupled receptors (GPCRs).</text>
</comment>
<dbReference type="Proteomes" id="UP000192578">
    <property type="component" value="Unassembled WGS sequence"/>
</dbReference>
<feature type="binding site" evidence="8">
    <location>
        <begin position="225"/>
        <end position="229"/>
    </location>
    <ligand>
        <name>GTP</name>
        <dbReference type="ChEBI" id="CHEBI:37565"/>
    </ligand>
</feature>
<dbReference type="GO" id="GO:0003924">
    <property type="term" value="F:GTPase activity"/>
    <property type="evidence" value="ECO:0007669"/>
    <property type="project" value="UniProtKB-UniRule"/>
</dbReference>
<feature type="binding site" evidence="9">
    <location>
        <position position="46"/>
    </location>
    <ligand>
        <name>Mg(2+)</name>
        <dbReference type="ChEBI" id="CHEBI:18420"/>
    </ligand>
</feature>
<dbReference type="PANTHER" id="PTHR10218">
    <property type="entry name" value="GTP-BINDING PROTEIN ALPHA SUBUNIT"/>
    <property type="match status" value="1"/>
</dbReference>
<evidence type="ECO:0000256" key="1">
    <source>
        <dbReference type="ARBA" id="ARBA00007172"/>
    </source>
</evidence>
<dbReference type="OrthoDB" id="5817230at2759"/>
<keyword evidence="10" id="KW-1003">Cell membrane</keyword>
<keyword evidence="12" id="KW-1185">Reference proteome</keyword>
<proteinExistence type="inferred from homology"/>
<dbReference type="PANTHER" id="PTHR10218:SF212">
    <property type="entry name" value="G PROTEIN ALPHA S SUBUNIT"/>
    <property type="match status" value="1"/>
</dbReference>
<dbReference type="SUPFAM" id="SSF47895">
    <property type="entry name" value="Transducin (alpha subunit), insertion domain"/>
    <property type="match status" value="1"/>
</dbReference>
<feature type="binding site" evidence="8">
    <location>
        <begin position="42"/>
        <end position="47"/>
    </location>
    <ligand>
        <name>GTP</name>
        <dbReference type="ChEBI" id="CHEBI:37565"/>
    </ligand>
</feature>
<dbReference type="GO" id="GO:0005737">
    <property type="term" value="C:cytoplasm"/>
    <property type="evidence" value="ECO:0007669"/>
    <property type="project" value="TreeGrafter"/>
</dbReference>
<dbReference type="GO" id="GO:0005525">
    <property type="term" value="F:GTP binding"/>
    <property type="evidence" value="ECO:0007669"/>
    <property type="project" value="UniProtKB-UniRule"/>
</dbReference>
<keyword evidence="3 9" id="KW-0479">Metal-binding</keyword>
<dbReference type="InterPro" id="IPR000367">
    <property type="entry name" value="Gprotein_alpha_S"/>
</dbReference>
<evidence type="ECO:0000256" key="9">
    <source>
        <dbReference type="PIRSR" id="PIRSR601019-2"/>
    </source>
</evidence>
<comment type="caution">
    <text evidence="11">The sequence shown here is derived from an EMBL/GenBank/DDBJ whole genome shotgun (WGS) entry which is preliminary data.</text>
</comment>
<evidence type="ECO:0000256" key="10">
    <source>
        <dbReference type="RuleBase" id="RU369121"/>
    </source>
</evidence>
<reference evidence="12" key="1">
    <citation type="submission" date="2017-01" db="EMBL/GenBank/DDBJ databases">
        <title>Comparative genomics of anhydrobiosis in the tardigrade Hypsibius dujardini.</title>
        <authorList>
            <person name="Yoshida Y."/>
            <person name="Koutsovoulos G."/>
            <person name="Laetsch D."/>
            <person name="Stevens L."/>
            <person name="Kumar S."/>
            <person name="Horikawa D."/>
            <person name="Ishino K."/>
            <person name="Komine S."/>
            <person name="Tomita M."/>
            <person name="Blaxter M."/>
            <person name="Arakawa K."/>
        </authorList>
    </citation>
    <scope>NUCLEOTIDE SEQUENCE [LARGE SCALE GENOMIC DNA]</scope>
    <source>
        <strain evidence="12">Z151</strain>
    </source>
</reference>
<dbReference type="GO" id="GO:0046872">
    <property type="term" value="F:metal ion binding"/>
    <property type="evidence" value="ECO:0007669"/>
    <property type="project" value="UniProtKB-UniRule"/>
</dbReference>
<dbReference type="GO" id="GO:0007191">
    <property type="term" value="P:adenylate cyclase-activating dopamine receptor signaling pathway"/>
    <property type="evidence" value="ECO:0007669"/>
    <property type="project" value="TreeGrafter"/>
</dbReference>
<dbReference type="InterPro" id="IPR011025">
    <property type="entry name" value="GproteinA_insert"/>
</dbReference>
<dbReference type="SUPFAM" id="SSF52540">
    <property type="entry name" value="P-loop containing nucleoside triphosphate hydrolases"/>
    <property type="match status" value="1"/>
</dbReference>
<dbReference type="GO" id="GO:0001664">
    <property type="term" value="F:G protein-coupled receptor binding"/>
    <property type="evidence" value="ECO:0007669"/>
    <property type="project" value="TreeGrafter"/>
</dbReference>
<dbReference type="PRINTS" id="PR00318">
    <property type="entry name" value="GPROTEINA"/>
</dbReference>
<gene>
    <name evidence="11" type="ORF">BV898_07801</name>
</gene>
<protein>
    <recommendedName>
        <fullName evidence="10">Guanine nucleotide-binding protein G(s) subunit alpha</fullName>
    </recommendedName>
    <alternativeName>
        <fullName evidence="10">Adenylate cyclase-stimulating G alpha protein</fullName>
    </alternativeName>
</protein>
<dbReference type="GO" id="GO:0031683">
    <property type="term" value="F:G-protein beta/gamma-subunit complex binding"/>
    <property type="evidence" value="ECO:0007669"/>
    <property type="project" value="UniProtKB-UniRule"/>
</dbReference>
<dbReference type="AlphaFoldDB" id="A0A1W0WSN3"/>
<evidence type="ECO:0000313" key="11">
    <source>
        <dbReference type="EMBL" id="OQV18212.1"/>
    </source>
</evidence>
<organism evidence="11 12">
    <name type="scientific">Hypsibius exemplaris</name>
    <name type="common">Freshwater tardigrade</name>
    <dbReference type="NCBI Taxonomy" id="2072580"/>
    <lineage>
        <taxon>Eukaryota</taxon>
        <taxon>Metazoa</taxon>
        <taxon>Ecdysozoa</taxon>
        <taxon>Tardigrada</taxon>
        <taxon>Eutardigrada</taxon>
        <taxon>Parachela</taxon>
        <taxon>Hypsibioidea</taxon>
        <taxon>Hypsibiidae</taxon>
        <taxon>Hypsibius</taxon>
    </lineage>
</organism>
<dbReference type="FunFam" id="3.40.50.300:FF:006178">
    <property type="entry name" value="Guanine nucleotide-binding protein G(s) subunit alpha isoforms short"/>
    <property type="match status" value="1"/>
</dbReference>
<dbReference type="GO" id="GO:0007606">
    <property type="term" value="P:sensory perception of chemical stimulus"/>
    <property type="evidence" value="ECO:0007669"/>
    <property type="project" value="TreeGrafter"/>
</dbReference>
<keyword evidence="4 8" id="KW-0547">Nucleotide-binding</keyword>
<keyword evidence="10" id="KW-0472">Membrane</keyword>